<dbReference type="Proteomes" id="UP000712600">
    <property type="component" value="Unassembled WGS sequence"/>
</dbReference>
<gene>
    <name evidence="2" type="ORF">F2Q69_00009158</name>
</gene>
<reference evidence="2" key="1">
    <citation type="submission" date="2019-12" db="EMBL/GenBank/DDBJ databases">
        <title>Genome sequencing and annotation of Brassica cretica.</title>
        <authorList>
            <person name="Studholme D.J."/>
            <person name="Sarris P."/>
        </authorList>
    </citation>
    <scope>NUCLEOTIDE SEQUENCE</scope>
    <source>
        <strain evidence="2">PFS-109/04</strain>
        <tissue evidence="2">Leaf</tissue>
    </source>
</reference>
<feature type="compositionally biased region" description="Low complexity" evidence="1">
    <location>
        <begin position="1"/>
        <end position="15"/>
    </location>
</feature>
<evidence type="ECO:0000313" key="3">
    <source>
        <dbReference type="Proteomes" id="UP000712600"/>
    </source>
</evidence>
<evidence type="ECO:0000256" key="1">
    <source>
        <dbReference type="SAM" id="MobiDB-lite"/>
    </source>
</evidence>
<name>A0A8S9PFN4_BRACR</name>
<accession>A0A8S9PFN4</accession>
<dbReference type="AlphaFoldDB" id="A0A8S9PFN4"/>
<organism evidence="2 3">
    <name type="scientific">Brassica cretica</name>
    <name type="common">Mustard</name>
    <dbReference type="NCBI Taxonomy" id="69181"/>
    <lineage>
        <taxon>Eukaryota</taxon>
        <taxon>Viridiplantae</taxon>
        <taxon>Streptophyta</taxon>
        <taxon>Embryophyta</taxon>
        <taxon>Tracheophyta</taxon>
        <taxon>Spermatophyta</taxon>
        <taxon>Magnoliopsida</taxon>
        <taxon>eudicotyledons</taxon>
        <taxon>Gunneridae</taxon>
        <taxon>Pentapetalae</taxon>
        <taxon>rosids</taxon>
        <taxon>malvids</taxon>
        <taxon>Brassicales</taxon>
        <taxon>Brassicaceae</taxon>
        <taxon>Brassiceae</taxon>
        <taxon>Brassica</taxon>
    </lineage>
</organism>
<comment type="caution">
    <text evidence="2">The sequence shown here is derived from an EMBL/GenBank/DDBJ whole genome shotgun (WGS) entry which is preliminary data.</text>
</comment>
<sequence>MNVSPAPVVSTSSSERISRISKKQSSAKCPIPFPSALLSPARKYVRKSWIIFDSVITDREAEISISILIYELGLKGNEVEINMRGSRAICLHISFMSEAAILGFLQNNESISDSGQFAAEHNLDHEEVKNVIKSLQGFRYIEAKETLVLTDDGKKYAAEGSPEIHFFSAIPEEEKAHKLLKRGGLQWESKSLGRGWTGYSDVEKGPNYAPKRKIFATHLTRENLHNWKELEFKEYNFNAKGQPLDAGHLHPLLKVLRSW</sequence>
<proteinExistence type="predicted"/>
<evidence type="ECO:0000313" key="2">
    <source>
        <dbReference type="EMBL" id="KAF3512981.1"/>
    </source>
</evidence>
<dbReference type="InterPro" id="IPR045864">
    <property type="entry name" value="aa-tRNA-synth_II/BPL/LPL"/>
</dbReference>
<dbReference type="Gene3D" id="3.30.930.10">
    <property type="entry name" value="Bira Bifunctional Protein, Domain 2"/>
    <property type="match status" value="1"/>
</dbReference>
<dbReference type="Gene3D" id="3.30.1370.240">
    <property type="match status" value="1"/>
</dbReference>
<dbReference type="EMBL" id="QGKX02001521">
    <property type="protein sequence ID" value="KAF3512981.1"/>
    <property type="molecule type" value="Genomic_DNA"/>
</dbReference>
<feature type="region of interest" description="Disordered" evidence="1">
    <location>
        <begin position="1"/>
        <end position="23"/>
    </location>
</feature>
<protein>
    <recommendedName>
        <fullName evidence="4">PheRS DNA binding domain-containing protein</fullName>
    </recommendedName>
</protein>
<evidence type="ECO:0008006" key="4">
    <source>
        <dbReference type="Google" id="ProtNLM"/>
    </source>
</evidence>